<feature type="signal peptide" evidence="1">
    <location>
        <begin position="1"/>
        <end position="19"/>
    </location>
</feature>
<evidence type="ECO:0000313" key="3">
    <source>
        <dbReference type="Proteomes" id="UP000680839"/>
    </source>
</evidence>
<dbReference type="EMBL" id="CP076134">
    <property type="protein sequence ID" value="QWG15593.1"/>
    <property type="molecule type" value="Genomic_DNA"/>
</dbReference>
<evidence type="ECO:0000313" key="2">
    <source>
        <dbReference type="EMBL" id="QWG15593.1"/>
    </source>
</evidence>
<evidence type="ECO:0000256" key="1">
    <source>
        <dbReference type="SAM" id="SignalP"/>
    </source>
</evidence>
<feature type="chain" id="PRO_5037286438" evidence="1">
    <location>
        <begin position="20"/>
        <end position="144"/>
    </location>
</feature>
<organism evidence="2 3">
    <name type="scientific">Bradyrhizobium sediminis</name>
    <dbReference type="NCBI Taxonomy" id="2840469"/>
    <lineage>
        <taxon>Bacteria</taxon>
        <taxon>Pseudomonadati</taxon>
        <taxon>Pseudomonadota</taxon>
        <taxon>Alphaproteobacteria</taxon>
        <taxon>Hyphomicrobiales</taxon>
        <taxon>Nitrobacteraceae</taxon>
        <taxon>Bradyrhizobium</taxon>
    </lineage>
</organism>
<reference evidence="2" key="1">
    <citation type="submission" date="2021-06" db="EMBL/GenBank/DDBJ databases">
        <title>Bradyrhizobium sp. S2-20-1 Genome sequencing.</title>
        <authorList>
            <person name="Jin L."/>
        </authorList>
    </citation>
    <scope>NUCLEOTIDE SEQUENCE</scope>
    <source>
        <strain evidence="2">S2-20-1</strain>
    </source>
</reference>
<accession>A0A975NI56</accession>
<proteinExistence type="predicted"/>
<dbReference type="AlphaFoldDB" id="A0A975NI56"/>
<keyword evidence="1" id="KW-0732">Signal</keyword>
<name>A0A975NI56_9BRAD</name>
<protein>
    <submittedName>
        <fullName evidence="2">Uncharacterized protein</fullName>
    </submittedName>
</protein>
<sequence length="144" mass="14704">MTISARAVALFAHFNPSRALRWIFAAAVVAAAAAPDTADAAARARVARPGTFDGTWNVTFTPQAGNCHATNTVPFNVYGTQVSSAGGGKVTGGISRNGSVAVRIQVGASWANGRGRLAGNAGAGRWSGLITGDRCSGVWQAMRS</sequence>
<gene>
    <name evidence="2" type="ORF">KMZ29_00615</name>
</gene>
<dbReference type="Proteomes" id="UP000680839">
    <property type="component" value="Chromosome"/>
</dbReference>